<dbReference type="PROSITE" id="PS01124">
    <property type="entry name" value="HTH_ARAC_FAMILY_2"/>
    <property type="match status" value="1"/>
</dbReference>
<accession>A0A542Y244</accession>
<dbReference type="AlphaFoldDB" id="A0A542Y244"/>
<dbReference type="InterPro" id="IPR018060">
    <property type="entry name" value="HTH_AraC"/>
</dbReference>
<comment type="caution">
    <text evidence="5">The sequence shown here is derived from an EMBL/GenBank/DDBJ whole genome shotgun (WGS) entry which is preliminary data.</text>
</comment>
<dbReference type="GO" id="GO:0003700">
    <property type="term" value="F:DNA-binding transcription factor activity"/>
    <property type="evidence" value="ECO:0007669"/>
    <property type="project" value="InterPro"/>
</dbReference>
<dbReference type="Pfam" id="PF12833">
    <property type="entry name" value="HTH_18"/>
    <property type="match status" value="1"/>
</dbReference>
<proteinExistence type="predicted"/>
<dbReference type="OrthoDB" id="4929247at2"/>
<protein>
    <submittedName>
        <fullName evidence="5">Helix-turn-helix protein</fullName>
    </submittedName>
</protein>
<organism evidence="5 6">
    <name type="scientific">Leucobacter komagatae</name>
    <dbReference type="NCBI Taxonomy" id="55969"/>
    <lineage>
        <taxon>Bacteria</taxon>
        <taxon>Bacillati</taxon>
        <taxon>Actinomycetota</taxon>
        <taxon>Actinomycetes</taxon>
        <taxon>Micrococcales</taxon>
        <taxon>Microbacteriaceae</taxon>
        <taxon>Leucobacter</taxon>
    </lineage>
</organism>
<reference evidence="5 6" key="1">
    <citation type="submission" date="2019-06" db="EMBL/GenBank/DDBJ databases">
        <title>Sequencing the genomes of 1000 actinobacteria strains.</title>
        <authorList>
            <person name="Klenk H.-P."/>
        </authorList>
    </citation>
    <scope>NUCLEOTIDE SEQUENCE [LARGE SCALE GENOMIC DNA]</scope>
    <source>
        <strain evidence="5 6">DSM 8803</strain>
    </source>
</reference>
<evidence type="ECO:0000256" key="1">
    <source>
        <dbReference type="ARBA" id="ARBA00023015"/>
    </source>
</evidence>
<gene>
    <name evidence="5" type="ORF">FB468_0126</name>
</gene>
<dbReference type="Proteomes" id="UP000319094">
    <property type="component" value="Unassembled WGS sequence"/>
</dbReference>
<evidence type="ECO:0000256" key="2">
    <source>
        <dbReference type="ARBA" id="ARBA00023125"/>
    </source>
</evidence>
<keyword evidence="1" id="KW-0805">Transcription regulation</keyword>
<dbReference type="SMART" id="SM00342">
    <property type="entry name" value="HTH_ARAC"/>
    <property type="match status" value="1"/>
</dbReference>
<dbReference type="PANTHER" id="PTHR46796">
    <property type="entry name" value="HTH-TYPE TRANSCRIPTIONAL ACTIVATOR RHAS-RELATED"/>
    <property type="match status" value="1"/>
</dbReference>
<keyword evidence="6" id="KW-1185">Reference proteome</keyword>
<feature type="domain" description="HTH araC/xylS-type" evidence="4">
    <location>
        <begin position="202"/>
        <end position="303"/>
    </location>
</feature>
<dbReference type="RefSeq" id="WP_141885641.1">
    <property type="nucleotide sequence ID" value="NZ_BAAAUY010000023.1"/>
</dbReference>
<dbReference type="InterPro" id="IPR050204">
    <property type="entry name" value="AraC_XylS_family_regulators"/>
</dbReference>
<evidence type="ECO:0000256" key="3">
    <source>
        <dbReference type="ARBA" id="ARBA00023163"/>
    </source>
</evidence>
<keyword evidence="2" id="KW-0238">DNA-binding</keyword>
<evidence type="ECO:0000313" key="5">
    <source>
        <dbReference type="EMBL" id="TQL42145.1"/>
    </source>
</evidence>
<dbReference type="PANTHER" id="PTHR46796:SF6">
    <property type="entry name" value="ARAC SUBFAMILY"/>
    <property type="match status" value="1"/>
</dbReference>
<name>A0A542Y244_9MICO</name>
<dbReference type="EMBL" id="VFON01000001">
    <property type="protein sequence ID" value="TQL42145.1"/>
    <property type="molecule type" value="Genomic_DNA"/>
</dbReference>
<dbReference type="STRING" id="55969.SD72_04510"/>
<dbReference type="Gene3D" id="1.10.10.60">
    <property type="entry name" value="Homeodomain-like"/>
    <property type="match status" value="1"/>
</dbReference>
<keyword evidence="3" id="KW-0804">Transcription</keyword>
<evidence type="ECO:0000313" key="6">
    <source>
        <dbReference type="Proteomes" id="UP000319094"/>
    </source>
</evidence>
<dbReference type="GO" id="GO:0043565">
    <property type="term" value="F:sequence-specific DNA binding"/>
    <property type="evidence" value="ECO:0007669"/>
    <property type="project" value="InterPro"/>
</dbReference>
<sequence>MPQDFTPRQISDRDVAEFSSSDLHREGTRSRDAMPMDAVVHAFGPLFVIEASGGPTEIERRPLLPGMPTIDFVFVDRGTFTYLEDGVWLESSDPLLLAPSGLPMRVRFLTDWKFFVARIQREALLPFLPRLPEGATVYADLTLPERAMRAYVAELAGAQSKASPGEAATVSRMVIEMAGALLRHRFPLLTSQPPKGAVDVWGDAMGVIARECRDAEFGTNALAAAVGCSVRQLQLAFTRHETSVGAELRRERARIARSILQNPEHDALPSGDVAARSGFGSASTMYRALLDSYGVTQQELRRRAVATLEA</sequence>
<evidence type="ECO:0000259" key="4">
    <source>
        <dbReference type="PROSITE" id="PS01124"/>
    </source>
</evidence>